<feature type="transmembrane region" description="Helical" evidence="1">
    <location>
        <begin position="174"/>
        <end position="199"/>
    </location>
</feature>
<feature type="transmembrane region" description="Helical" evidence="1">
    <location>
        <begin position="41"/>
        <end position="63"/>
    </location>
</feature>
<dbReference type="RefSeq" id="WP_076382728.1">
    <property type="nucleotide sequence ID" value="NZ_AP017422.1"/>
</dbReference>
<evidence type="ECO:0000313" key="3">
    <source>
        <dbReference type="EMBL" id="SIT34448.1"/>
    </source>
</evidence>
<sequence>MITIPYSHLYAVRRYRIFIWKTIRDKKPPSDNAFDYWQNNLFLFIITWIMPIGILVTILVSCFELKKGDYTIVLTNIFTIFSLNTIVLQRSLSVFIRKLLFAIILAIMSLTMAGFLHNLSLGGIYLFTASIFMALFFSGSIAYAGVVLNAMVLAVFTFYLQYSPTATADFNISLYNWVIFAANFLFIDMALVLLIRVLLTSIERSLKTQKELNRQLIREARLKHEQHRRLREIAFIQSHLVRAPLLNIKGISHLIINTQEYNIEEALLLSLEKSVEELDGVIKSVVERTAV</sequence>
<keyword evidence="4" id="KW-1185">Reference proteome</keyword>
<feature type="transmembrane region" description="Helical" evidence="1">
    <location>
        <begin position="70"/>
        <end position="87"/>
    </location>
</feature>
<feature type="domain" description="MASE11" evidence="2">
    <location>
        <begin position="36"/>
        <end position="200"/>
    </location>
</feature>
<dbReference type="AlphaFoldDB" id="A0A173MGK3"/>
<feature type="transmembrane region" description="Helical" evidence="1">
    <location>
        <begin position="131"/>
        <end position="162"/>
    </location>
</feature>
<dbReference type="OrthoDB" id="6231665at2"/>
<dbReference type="EMBL" id="FTOR01000016">
    <property type="protein sequence ID" value="SIT34448.1"/>
    <property type="molecule type" value="Genomic_DNA"/>
</dbReference>
<accession>A0A173MGK3</accession>
<evidence type="ECO:0000259" key="2">
    <source>
        <dbReference type="Pfam" id="PF20969"/>
    </source>
</evidence>
<dbReference type="KEGG" id="fln:FLA_2753"/>
<dbReference type="Proteomes" id="UP000186917">
    <property type="component" value="Unassembled WGS sequence"/>
</dbReference>
<organism evidence="3 4">
    <name type="scientific">Filimonas lacunae</name>
    <dbReference type="NCBI Taxonomy" id="477680"/>
    <lineage>
        <taxon>Bacteria</taxon>
        <taxon>Pseudomonadati</taxon>
        <taxon>Bacteroidota</taxon>
        <taxon>Chitinophagia</taxon>
        <taxon>Chitinophagales</taxon>
        <taxon>Chitinophagaceae</taxon>
        <taxon>Filimonas</taxon>
    </lineage>
</organism>
<evidence type="ECO:0000256" key="1">
    <source>
        <dbReference type="SAM" id="Phobius"/>
    </source>
</evidence>
<keyword evidence="1" id="KW-0812">Transmembrane</keyword>
<keyword evidence="1" id="KW-1133">Transmembrane helix</keyword>
<gene>
    <name evidence="3" type="ORF">SAMN05421788_11662</name>
</gene>
<reference evidence="4" key="1">
    <citation type="submission" date="2017-01" db="EMBL/GenBank/DDBJ databases">
        <authorList>
            <person name="Varghese N."/>
            <person name="Submissions S."/>
        </authorList>
    </citation>
    <scope>NUCLEOTIDE SEQUENCE [LARGE SCALE GENOMIC DNA]</scope>
    <source>
        <strain evidence="4">DSM 21054</strain>
    </source>
</reference>
<feature type="transmembrane region" description="Helical" evidence="1">
    <location>
        <begin position="99"/>
        <end position="119"/>
    </location>
</feature>
<keyword evidence="1" id="KW-0472">Membrane</keyword>
<evidence type="ECO:0000313" key="4">
    <source>
        <dbReference type="Proteomes" id="UP000186917"/>
    </source>
</evidence>
<dbReference type="InterPro" id="IPR048437">
    <property type="entry name" value="MASE11"/>
</dbReference>
<protein>
    <recommendedName>
        <fullName evidence="2">MASE11 domain-containing protein</fullName>
    </recommendedName>
</protein>
<proteinExistence type="predicted"/>
<name>A0A173MGK3_9BACT</name>
<dbReference type="Pfam" id="PF20969">
    <property type="entry name" value="MASE11"/>
    <property type="match status" value="1"/>
</dbReference>